<accession>A0A8R2AE50</accession>
<dbReference type="AlphaFoldDB" id="A0A8R2AE50"/>
<reference evidence="3" key="1">
    <citation type="submission" date="2010-06" db="EMBL/GenBank/DDBJ databases">
        <authorList>
            <person name="Jiang H."/>
            <person name="Abraham K."/>
            <person name="Ali S."/>
            <person name="Alsbrooks S.L."/>
            <person name="Anim B.N."/>
            <person name="Anosike U.S."/>
            <person name="Attaway T."/>
            <person name="Bandaranaike D.P."/>
            <person name="Battles P.K."/>
            <person name="Bell S.N."/>
            <person name="Bell A.V."/>
            <person name="Beltran B."/>
            <person name="Bickham C."/>
            <person name="Bustamante Y."/>
            <person name="Caleb T."/>
            <person name="Canada A."/>
            <person name="Cardenas V."/>
            <person name="Carter K."/>
            <person name="Chacko J."/>
            <person name="Chandrabose M.N."/>
            <person name="Chavez D."/>
            <person name="Chavez A."/>
            <person name="Chen L."/>
            <person name="Chu H.-S."/>
            <person name="Claassen K.J."/>
            <person name="Cockrell R."/>
            <person name="Collins M."/>
            <person name="Cooper J.A."/>
            <person name="Cree A."/>
            <person name="Curry S.M."/>
            <person name="Da Y."/>
            <person name="Dao M.D."/>
            <person name="Das B."/>
            <person name="Davila M.-L."/>
            <person name="Davy-Carroll L."/>
            <person name="Denson S."/>
            <person name="Dinh H."/>
            <person name="Ebong V.E."/>
            <person name="Edwards J.R."/>
            <person name="Egan A."/>
            <person name="El-Daye J."/>
            <person name="Escobedo L."/>
            <person name="Fernandez S."/>
            <person name="Fernando P.R."/>
            <person name="Flagg N."/>
            <person name="Forbes L.D."/>
            <person name="Fowler R.G."/>
            <person name="Fu Q."/>
            <person name="Gabisi R.A."/>
            <person name="Ganer J."/>
            <person name="Garbino Pronczuk A."/>
            <person name="Garcia R.M."/>
            <person name="Garner T."/>
            <person name="Garrett T.E."/>
            <person name="Gonzalez D.A."/>
            <person name="Hamid H."/>
            <person name="Hawkins E.S."/>
            <person name="Hirani K."/>
            <person name="Hogues M.E."/>
            <person name="Hollins B."/>
            <person name="Hsiao C.-H."/>
            <person name="Jabil R."/>
            <person name="James M.L."/>
            <person name="Jhangiani S.N."/>
            <person name="Johnson B."/>
            <person name="Johnson Q."/>
            <person name="Joshi V."/>
            <person name="Kalu J.B."/>
            <person name="Kam C."/>
            <person name="Kashfia A."/>
            <person name="Keebler J."/>
            <person name="Kisamo H."/>
            <person name="Kovar C.L."/>
            <person name="Lago L.A."/>
            <person name="Lai C.-Y."/>
            <person name="Laidlaw J."/>
            <person name="Lara F."/>
            <person name="Le T.-K."/>
            <person name="Lee S.L."/>
            <person name="Legall F.H."/>
            <person name="Lemon S.J."/>
            <person name="Lewis L.R."/>
            <person name="Li B."/>
            <person name="Liu Y."/>
            <person name="Liu Y.-S."/>
            <person name="Lopez J."/>
            <person name="Lozado R.J."/>
            <person name="Lu J."/>
            <person name="Madu R.C."/>
            <person name="Maheshwari M."/>
            <person name="Maheshwari R."/>
            <person name="Malloy K."/>
            <person name="Martinez E."/>
            <person name="Mathew T."/>
            <person name="Mercado I.C."/>
            <person name="Mercado C."/>
            <person name="Meyer B."/>
            <person name="Montgomery K."/>
            <person name="Morgan M.B."/>
            <person name="Munidasa M."/>
            <person name="Nazareth L.V."/>
            <person name="Nelson J."/>
            <person name="Ng B.M."/>
            <person name="Nguyen N.B."/>
            <person name="Nguyen P.Q."/>
            <person name="Nguyen T."/>
            <person name="Obregon M."/>
            <person name="Okwuonu G.O."/>
            <person name="Onwere C.G."/>
            <person name="Orozco G."/>
            <person name="Parra A."/>
            <person name="Patel S."/>
            <person name="Patil S."/>
            <person name="Perez A."/>
            <person name="Perez Y."/>
            <person name="Pham C."/>
            <person name="Primus E.L."/>
            <person name="Pu L.-L."/>
            <person name="Puazo M."/>
            <person name="Qin X."/>
            <person name="Quiroz J.B."/>
            <person name="Reese J."/>
            <person name="Richards S."/>
            <person name="Rives C.M."/>
            <person name="Robberts R."/>
            <person name="Ruiz S.J."/>
            <person name="Ruiz M.J."/>
            <person name="Santibanez J."/>
            <person name="Schneider B.W."/>
            <person name="Sisson I."/>
            <person name="Smith M."/>
            <person name="Sodergren E."/>
            <person name="Song X.-Z."/>
            <person name="Song B.B."/>
            <person name="Summersgill H."/>
            <person name="Thelus R."/>
            <person name="Thornton R.D."/>
            <person name="Trejos Z.Y."/>
            <person name="Usmani K."/>
            <person name="Vattathil S."/>
            <person name="Villasana D."/>
            <person name="Walker D.L."/>
            <person name="Wang S."/>
            <person name="Wang K."/>
            <person name="White C.S."/>
            <person name="Williams A.C."/>
            <person name="Williamson J."/>
            <person name="Wilson K."/>
            <person name="Woghiren I.O."/>
            <person name="Woodworth J.R."/>
            <person name="Worley K.C."/>
            <person name="Wright R.A."/>
            <person name="Wu W."/>
            <person name="Young L."/>
            <person name="Zhang L."/>
            <person name="Zhang J."/>
            <person name="Zhu Y."/>
            <person name="Muzny D.M."/>
            <person name="Weinstock G."/>
            <person name="Gibbs R.A."/>
        </authorList>
    </citation>
    <scope>NUCLEOTIDE SEQUENCE [LARGE SCALE GENOMIC DNA]</scope>
    <source>
        <strain evidence="3">LSR1</strain>
    </source>
</reference>
<evidence type="ECO:0000256" key="1">
    <source>
        <dbReference type="SAM" id="MobiDB-lite"/>
    </source>
</evidence>
<dbReference type="EnsemblMetazoa" id="XM_003244774.4">
    <property type="protein sequence ID" value="XP_003244822.1"/>
    <property type="gene ID" value="LOC100574732"/>
</dbReference>
<keyword evidence="3" id="KW-1185">Reference proteome</keyword>
<organism evidence="2 3">
    <name type="scientific">Acyrthosiphon pisum</name>
    <name type="common">Pea aphid</name>
    <dbReference type="NCBI Taxonomy" id="7029"/>
    <lineage>
        <taxon>Eukaryota</taxon>
        <taxon>Metazoa</taxon>
        <taxon>Ecdysozoa</taxon>
        <taxon>Arthropoda</taxon>
        <taxon>Hexapoda</taxon>
        <taxon>Insecta</taxon>
        <taxon>Pterygota</taxon>
        <taxon>Neoptera</taxon>
        <taxon>Paraneoptera</taxon>
        <taxon>Hemiptera</taxon>
        <taxon>Sternorrhyncha</taxon>
        <taxon>Aphidomorpha</taxon>
        <taxon>Aphidoidea</taxon>
        <taxon>Aphididae</taxon>
        <taxon>Macrosiphini</taxon>
        <taxon>Acyrthosiphon</taxon>
    </lineage>
</organism>
<dbReference type="GeneID" id="100574732"/>
<name>A0A8R2AE50_ACYPI</name>
<evidence type="ECO:0000313" key="2">
    <source>
        <dbReference type="EnsemblMetazoa" id="XP_003244822.1"/>
    </source>
</evidence>
<feature type="region of interest" description="Disordered" evidence="1">
    <location>
        <begin position="363"/>
        <end position="387"/>
    </location>
</feature>
<dbReference type="OrthoDB" id="7682862at2759"/>
<feature type="compositionally biased region" description="Basic residues" evidence="1">
    <location>
        <begin position="372"/>
        <end position="387"/>
    </location>
</feature>
<dbReference type="Proteomes" id="UP000007819">
    <property type="component" value="Chromosome A2"/>
</dbReference>
<sequence>MSVTGNNLFMLEVIVYRVTLTDQVQIHNTCPVCVCFRFPGLVELIICEGGFCADGKVGGGEILMTNGKSCLLTVSTADLCRTARNFCAIISVNRRVLGEQQMRYVAQTKLEFDRNFVDIILNPNQDQRARKLKRVLPLYDNGRPHPVGTVEVFVRLTSQGDLVVTHFNRAPDSNKYQYKAINECVPTQASTIDCTERIMLSPKKICKHKTSCRNKRPKVKQDPDSHCGSEMKQANCVMTMMEKLIALYKEMKTNSHAQSGEFDAIEDQHGKPCLFDLNCPASHCPFRTGQAENAFVDHLIDGTRPGNVWSSNNRLKNHEIVDDADLFIVNVGRVDPCRVIPPLVYKDGCSQCFETDFSTILLPPPPPPVQEKKKKGKNSKKGKKAKK</sequence>
<dbReference type="Pfam" id="PF14924">
    <property type="entry name" value="MAP10_N"/>
    <property type="match status" value="1"/>
</dbReference>
<dbReference type="KEGG" id="api:100574732"/>
<evidence type="ECO:0000313" key="3">
    <source>
        <dbReference type="Proteomes" id="UP000007819"/>
    </source>
</evidence>
<proteinExistence type="predicted"/>
<protein>
    <submittedName>
        <fullName evidence="2">Uncharacterized protein</fullName>
    </submittedName>
</protein>
<dbReference type="RefSeq" id="XP_003244822.1">
    <property type="nucleotide sequence ID" value="XM_003244774.3"/>
</dbReference>
<reference evidence="2" key="2">
    <citation type="submission" date="2022-06" db="UniProtKB">
        <authorList>
            <consortium name="EnsemblMetazoa"/>
        </authorList>
    </citation>
    <scope>IDENTIFICATION</scope>
</reference>